<dbReference type="EMBL" id="CP016279">
    <property type="protein sequence ID" value="ANP52559.1"/>
    <property type="molecule type" value="Genomic_DNA"/>
</dbReference>
<dbReference type="PANTHER" id="PTHR43798">
    <property type="entry name" value="MONOACYLGLYCEROL LIPASE"/>
    <property type="match status" value="1"/>
</dbReference>
<dbReference type="SUPFAM" id="SSF53474">
    <property type="entry name" value="alpha/beta-Hydrolases"/>
    <property type="match status" value="1"/>
</dbReference>
<dbReference type="OrthoDB" id="3396704at2"/>
<dbReference type="STRING" id="68214.AVL59_26155"/>
<dbReference type="Proteomes" id="UP001519309">
    <property type="component" value="Unassembled WGS sequence"/>
</dbReference>
<sequence>MADQCSIDVGGVRLAYRVSGPPEAPPLVLLHALGEDASDWEPVLPVLARCRRVYAPDLRGHGRSDRPGEYSLELMRTDVLRFLNALGLDRVDLIGHSMGGIVGYMLAQDHPERVRRLVLEDVPLPRPREPSVPARPDGALPFDWEMVLAVRRQIDAPDPSRLERLGEITAETLVVAGGPASHVPQDGVAELARRVPDARMVTLPVGHLIHRAAPEAFAEAVATFLSIAAVKNTWTQDAGS</sequence>
<keyword evidence="2" id="KW-0378">Hydrolase</keyword>
<dbReference type="AlphaFoldDB" id="A0A1B1B169"/>
<evidence type="ECO:0000313" key="4">
    <source>
        <dbReference type="Proteomes" id="UP000092659"/>
    </source>
</evidence>
<dbReference type="EMBL" id="JAGGLP010000001">
    <property type="protein sequence ID" value="MBP2047126.1"/>
    <property type="molecule type" value="Genomic_DNA"/>
</dbReference>
<feature type="domain" description="AB hydrolase-1" evidence="1">
    <location>
        <begin position="25"/>
        <end position="130"/>
    </location>
</feature>
<proteinExistence type="predicted"/>
<dbReference type="InterPro" id="IPR050266">
    <property type="entry name" value="AB_hydrolase_sf"/>
</dbReference>
<dbReference type="InterPro" id="IPR000073">
    <property type="entry name" value="AB_hydrolase_1"/>
</dbReference>
<organism evidence="2 4">
    <name type="scientific">Streptomyces griseochromogenes</name>
    <dbReference type="NCBI Taxonomy" id="68214"/>
    <lineage>
        <taxon>Bacteria</taxon>
        <taxon>Bacillati</taxon>
        <taxon>Actinomycetota</taxon>
        <taxon>Actinomycetes</taxon>
        <taxon>Kitasatosporales</taxon>
        <taxon>Streptomycetaceae</taxon>
        <taxon>Streptomyces</taxon>
    </lineage>
</organism>
<evidence type="ECO:0000313" key="2">
    <source>
        <dbReference type="EMBL" id="ANP52559.1"/>
    </source>
</evidence>
<keyword evidence="5" id="KW-1185">Reference proteome</keyword>
<reference evidence="2 4" key="1">
    <citation type="submission" date="2016-06" db="EMBL/GenBank/DDBJ databases">
        <title>Complete genome sequence of Streptomyces griseochromogenes ATCC 14511, the Blasticidin S producer.</title>
        <authorList>
            <person name="Wu L."/>
        </authorList>
    </citation>
    <scope>NUCLEOTIDE SEQUENCE [LARGE SCALE GENOMIC DNA]</scope>
    <source>
        <strain evidence="2 4">ATCC 14511</strain>
    </source>
</reference>
<evidence type="ECO:0000259" key="1">
    <source>
        <dbReference type="Pfam" id="PF00561"/>
    </source>
</evidence>
<dbReference type="GO" id="GO:0016787">
    <property type="term" value="F:hydrolase activity"/>
    <property type="evidence" value="ECO:0007669"/>
    <property type="project" value="UniProtKB-KW"/>
</dbReference>
<dbReference type="Proteomes" id="UP000092659">
    <property type="component" value="Chromosome"/>
</dbReference>
<dbReference type="InterPro" id="IPR029058">
    <property type="entry name" value="AB_hydrolase_fold"/>
</dbReference>
<dbReference type="PRINTS" id="PR00111">
    <property type="entry name" value="ABHYDROLASE"/>
</dbReference>
<dbReference type="RefSeq" id="WP_067308867.1">
    <property type="nucleotide sequence ID" value="NZ_CP016279.1"/>
</dbReference>
<dbReference type="GO" id="GO:0016020">
    <property type="term" value="C:membrane"/>
    <property type="evidence" value="ECO:0007669"/>
    <property type="project" value="TreeGrafter"/>
</dbReference>
<dbReference type="Pfam" id="PF00561">
    <property type="entry name" value="Abhydrolase_1"/>
    <property type="match status" value="1"/>
</dbReference>
<protein>
    <submittedName>
        <fullName evidence="2">Alpha/beta hydrolase</fullName>
    </submittedName>
    <submittedName>
        <fullName evidence="3">Pimeloyl-ACP methyl ester carboxylesterase</fullName>
    </submittedName>
</protein>
<name>A0A1B1B169_9ACTN</name>
<dbReference type="KEGG" id="sgs:AVL59_26155"/>
<evidence type="ECO:0000313" key="5">
    <source>
        <dbReference type="Proteomes" id="UP001519309"/>
    </source>
</evidence>
<accession>A0A1B1B169</accession>
<dbReference type="PANTHER" id="PTHR43798:SF33">
    <property type="entry name" value="HYDROLASE, PUTATIVE (AFU_ORTHOLOGUE AFUA_2G14860)-RELATED"/>
    <property type="match status" value="1"/>
</dbReference>
<reference evidence="3 5" key="2">
    <citation type="submission" date="2021-03" db="EMBL/GenBank/DDBJ databases">
        <title>Genomic Encyclopedia of Type Strains, Phase IV (KMG-IV): sequencing the most valuable type-strain genomes for metagenomic binning, comparative biology and taxonomic classification.</title>
        <authorList>
            <person name="Goeker M."/>
        </authorList>
    </citation>
    <scope>NUCLEOTIDE SEQUENCE [LARGE SCALE GENOMIC DNA]</scope>
    <source>
        <strain evidence="3 5">DSM 40499</strain>
    </source>
</reference>
<dbReference type="Gene3D" id="3.40.50.1820">
    <property type="entry name" value="alpha/beta hydrolase"/>
    <property type="match status" value="1"/>
</dbReference>
<evidence type="ECO:0000313" key="3">
    <source>
        <dbReference type="EMBL" id="MBP2047126.1"/>
    </source>
</evidence>
<gene>
    <name evidence="2" type="ORF">AVL59_26155</name>
    <name evidence="3" type="ORF">J2Z21_000048</name>
</gene>